<evidence type="ECO:0000256" key="1">
    <source>
        <dbReference type="SAM" id="MobiDB-lite"/>
    </source>
</evidence>
<sequence length="88" mass="9813">QRTMKSRLESFKSGKMGVAPPKTITKHTKKEQQQKLQNKKNKSRLSGDEDFEFSEGDSASGYDTSFPVRGSYRPGAGIENPAFMPDVD</sequence>
<feature type="non-terminal residue" evidence="2">
    <location>
        <position position="1"/>
    </location>
</feature>
<dbReference type="AlphaFoldDB" id="A0A1A8GD85"/>
<gene>
    <name evidence="2" type="primary">SLC9A3</name>
</gene>
<evidence type="ECO:0000313" key="2">
    <source>
        <dbReference type="EMBL" id="SBQ69028.1"/>
    </source>
</evidence>
<name>A0A1A8GD85_9TELE</name>
<feature type="non-terminal residue" evidence="2">
    <location>
        <position position="88"/>
    </location>
</feature>
<reference evidence="2" key="1">
    <citation type="submission" date="2016-05" db="EMBL/GenBank/DDBJ databases">
        <authorList>
            <person name="Lavstsen T."/>
            <person name="Jespersen J.S."/>
        </authorList>
    </citation>
    <scope>NUCLEOTIDE SEQUENCE</scope>
    <source>
        <tissue evidence="2">Brain</tissue>
    </source>
</reference>
<feature type="region of interest" description="Disordered" evidence="1">
    <location>
        <begin position="1"/>
        <end position="88"/>
    </location>
</feature>
<organism evidence="2">
    <name type="scientific">Nothobranchius korthausae</name>
    <dbReference type="NCBI Taxonomy" id="1143690"/>
    <lineage>
        <taxon>Eukaryota</taxon>
        <taxon>Metazoa</taxon>
        <taxon>Chordata</taxon>
        <taxon>Craniata</taxon>
        <taxon>Vertebrata</taxon>
        <taxon>Euteleostomi</taxon>
        <taxon>Actinopterygii</taxon>
        <taxon>Neopterygii</taxon>
        <taxon>Teleostei</taxon>
        <taxon>Neoteleostei</taxon>
        <taxon>Acanthomorphata</taxon>
        <taxon>Ovalentaria</taxon>
        <taxon>Atherinomorphae</taxon>
        <taxon>Cyprinodontiformes</taxon>
        <taxon>Nothobranchiidae</taxon>
        <taxon>Nothobranchius</taxon>
    </lineage>
</organism>
<reference evidence="2" key="2">
    <citation type="submission" date="2016-06" db="EMBL/GenBank/DDBJ databases">
        <title>The genome of a short-lived fish provides insights into sex chromosome evolution and the genetic control of aging.</title>
        <authorList>
            <person name="Reichwald K."/>
            <person name="Felder M."/>
            <person name="Petzold A."/>
            <person name="Koch P."/>
            <person name="Groth M."/>
            <person name="Platzer M."/>
        </authorList>
    </citation>
    <scope>NUCLEOTIDE SEQUENCE</scope>
    <source>
        <tissue evidence="2">Brain</tissue>
    </source>
</reference>
<protein>
    <submittedName>
        <fullName evidence="2">Sodium/hydrogen exchanger</fullName>
    </submittedName>
</protein>
<feature type="compositionally biased region" description="Basic and acidic residues" evidence="1">
    <location>
        <begin position="1"/>
        <end position="12"/>
    </location>
</feature>
<dbReference type="EMBL" id="HAEC01000951">
    <property type="protein sequence ID" value="SBQ69028.1"/>
    <property type="molecule type" value="Transcribed_RNA"/>
</dbReference>
<accession>A0A1A8GD85</accession>
<proteinExistence type="predicted"/>